<name>A0AAN8M9K0_9TELE</name>
<dbReference type="FunFam" id="1.20.5.300:FF:000002">
    <property type="entry name" value="Cyclic nucleotide-gated channel alpha 3"/>
    <property type="match status" value="1"/>
</dbReference>
<dbReference type="EMBL" id="JAGTTL010000007">
    <property type="protein sequence ID" value="KAK6320726.1"/>
    <property type="molecule type" value="Genomic_DNA"/>
</dbReference>
<dbReference type="Pfam" id="PF16526">
    <property type="entry name" value="CLZ"/>
    <property type="match status" value="1"/>
</dbReference>
<evidence type="ECO:0000313" key="2">
    <source>
        <dbReference type="EMBL" id="KAK6320726.1"/>
    </source>
</evidence>
<proteinExistence type="predicted"/>
<protein>
    <recommendedName>
        <fullName evidence="1">Cyclic nucleotide-gated channel C-terminal leucine zipper domain-containing protein</fullName>
    </recommendedName>
</protein>
<feature type="domain" description="Cyclic nucleotide-gated channel C-terminal leucine zipper" evidence="1">
    <location>
        <begin position="1"/>
        <end position="57"/>
    </location>
</feature>
<keyword evidence="3" id="KW-1185">Reference proteome</keyword>
<dbReference type="AlphaFoldDB" id="A0AAN8M9K0"/>
<evidence type="ECO:0000259" key="1">
    <source>
        <dbReference type="Pfam" id="PF16526"/>
    </source>
</evidence>
<organism evidence="2 3">
    <name type="scientific">Coregonus suidteri</name>
    <dbReference type="NCBI Taxonomy" id="861788"/>
    <lineage>
        <taxon>Eukaryota</taxon>
        <taxon>Metazoa</taxon>
        <taxon>Chordata</taxon>
        <taxon>Craniata</taxon>
        <taxon>Vertebrata</taxon>
        <taxon>Euteleostomi</taxon>
        <taxon>Actinopterygii</taxon>
        <taxon>Neopterygii</taxon>
        <taxon>Teleostei</taxon>
        <taxon>Protacanthopterygii</taxon>
        <taxon>Salmoniformes</taxon>
        <taxon>Salmonidae</taxon>
        <taxon>Coregoninae</taxon>
        <taxon>Coregonus</taxon>
    </lineage>
</organism>
<reference evidence="2 3" key="1">
    <citation type="submission" date="2021-04" db="EMBL/GenBank/DDBJ databases">
        <authorList>
            <person name="De Guttry C."/>
            <person name="Zahm M."/>
            <person name="Klopp C."/>
            <person name="Cabau C."/>
            <person name="Louis A."/>
            <person name="Berthelot C."/>
            <person name="Parey E."/>
            <person name="Roest Crollius H."/>
            <person name="Montfort J."/>
            <person name="Robinson-Rechavi M."/>
            <person name="Bucao C."/>
            <person name="Bouchez O."/>
            <person name="Gislard M."/>
            <person name="Lluch J."/>
            <person name="Milhes M."/>
            <person name="Lampietro C."/>
            <person name="Lopez Roques C."/>
            <person name="Donnadieu C."/>
            <person name="Braasch I."/>
            <person name="Desvignes T."/>
            <person name="Postlethwait J."/>
            <person name="Bobe J."/>
            <person name="Wedekind C."/>
            <person name="Guiguen Y."/>
        </authorList>
    </citation>
    <scope>NUCLEOTIDE SEQUENCE [LARGE SCALE GENOMIC DNA]</scope>
    <source>
        <strain evidence="2">Cs_M1</strain>
        <tissue evidence="2">Blood</tissue>
    </source>
</reference>
<comment type="caution">
    <text evidence="2">The sequence shown here is derived from an EMBL/GenBank/DDBJ whole genome shotgun (WGS) entry which is preliminary data.</text>
</comment>
<gene>
    <name evidence="2" type="ORF">J4Q44_G00098330</name>
</gene>
<accession>A0AAN8M9K0</accession>
<sequence>MIDEEIANAGADPKDMEEKIIRLESNMETMMSKFAKIMAEFTSSQSKIKQRITNMESTVKSVRPDDISEVVADK</sequence>
<dbReference type="Gene3D" id="1.20.5.300">
    <property type="match status" value="1"/>
</dbReference>
<evidence type="ECO:0000313" key="3">
    <source>
        <dbReference type="Proteomes" id="UP001356427"/>
    </source>
</evidence>
<dbReference type="InterPro" id="IPR032406">
    <property type="entry name" value="CLZ_dom"/>
</dbReference>
<dbReference type="Proteomes" id="UP001356427">
    <property type="component" value="Unassembled WGS sequence"/>
</dbReference>